<dbReference type="InterPro" id="IPR036922">
    <property type="entry name" value="Rieske_2Fe-2S_sf"/>
</dbReference>
<keyword evidence="7" id="KW-1185">Reference proteome</keyword>
<accession>A0ABU1ZS54</accession>
<dbReference type="Pfam" id="PF00355">
    <property type="entry name" value="Rieske"/>
    <property type="match status" value="1"/>
</dbReference>
<keyword evidence="4" id="KW-0411">Iron-sulfur</keyword>
<dbReference type="PROSITE" id="PS51296">
    <property type="entry name" value="RIESKE"/>
    <property type="match status" value="1"/>
</dbReference>
<reference evidence="6 7" key="1">
    <citation type="submission" date="2023-07" db="EMBL/GenBank/DDBJ databases">
        <title>Sorghum-associated microbial communities from plants grown in Nebraska, USA.</title>
        <authorList>
            <person name="Schachtman D."/>
        </authorList>
    </citation>
    <scope>NUCLEOTIDE SEQUENCE [LARGE SCALE GENOMIC DNA]</scope>
    <source>
        <strain evidence="6 7">BE308</strain>
    </source>
</reference>
<gene>
    <name evidence="6" type="ORF">J2X15_003691</name>
</gene>
<dbReference type="Proteomes" id="UP001268089">
    <property type="component" value="Unassembled WGS sequence"/>
</dbReference>
<evidence type="ECO:0000313" key="7">
    <source>
        <dbReference type="Proteomes" id="UP001268089"/>
    </source>
</evidence>
<organism evidence="6 7">
    <name type="scientific">Rhodoferax saidenbachensis</name>
    <dbReference type="NCBI Taxonomy" id="1484693"/>
    <lineage>
        <taxon>Bacteria</taxon>
        <taxon>Pseudomonadati</taxon>
        <taxon>Pseudomonadota</taxon>
        <taxon>Betaproteobacteria</taxon>
        <taxon>Burkholderiales</taxon>
        <taxon>Comamonadaceae</taxon>
        <taxon>Rhodoferax</taxon>
    </lineage>
</organism>
<dbReference type="InterPro" id="IPR017941">
    <property type="entry name" value="Rieske_2Fe-2S"/>
</dbReference>
<dbReference type="EMBL" id="JAVDXO010000010">
    <property type="protein sequence ID" value="MDR7308382.1"/>
    <property type="molecule type" value="Genomic_DNA"/>
</dbReference>
<dbReference type="RefSeq" id="WP_310345621.1">
    <property type="nucleotide sequence ID" value="NZ_JAVDXO010000010.1"/>
</dbReference>
<evidence type="ECO:0000313" key="6">
    <source>
        <dbReference type="EMBL" id="MDR7308382.1"/>
    </source>
</evidence>
<evidence type="ECO:0000259" key="5">
    <source>
        <dbReference type="PROSITE" id="PS51296"/>
    </source>
</evidence>
<sequence>MDTPSPLTHHTPAAGTVLGRLDALADGSATMGELPAPDALTHKPFRYLLLRSGDTVKAYENRCAHFGVPLAARQDLLIFQPHASISCNVHYARYRWSDGVCESGDCVGEALPAIAVQLDAQGNICMVGDGPAP</sequence>
<evidence type="ECO:0000256" key="2">
    <source>
        <dbReference type="ARBA" id="ARBA00022723"/>
    </source>
</evidence>
<evidence type="ECO:0000256" key="4">
    <source>
        <dbReference type="ARBA" id="ARBA00023014"/>
    </source>
</evidence>
<evidence type="ECO:0000256" key="3">
    <source>
        <dbReference type="ARBA" id="ARBA00023004"/>
    </source>
</evidence>
<protein>
    <submittedName>
        <fullName evidence="6">Nitrite reductase/ring-hydroxylating ferredoxin subunit</fullName>
    </submittedName>
</protein>
<keyword evidence="2" id="KW-0479">Metal-binding</keyword>
<evidence type="ECO:0000256" key="1">
    <source>
        <dbReference type="ARBA" id="ARBA00022714"/>
    </source>
</evidence>
<keyword evidence="3" id="KW-0408">Iron</keyword>
<dbReference type="Gene3D" id="2.102.10.10">
    <property type="entry name" value="Rieske [2Fe-2S] iron-sulphur domain"/>
    <property type="match status" value="1"/>
</dbReference>
<feature type="domain" description="Rieske" evidence="5">
    <location>
        <begin position="48"/>
        <end position="125"/>
    </location>
</feature>
<comment type="caution">
    <text evidence="6">The sequence shown here is derived from an EMBL/GenBank/DDBJ whole genome shotgun (WGS) entry which is preliminary data.</text>
</comment>
<dbReference type="SUPFAM" id="SSF50022">
    <property type="entry name" value="ISP domain"/>
    <property type="match status" value="1"/>
</dbReference>
<name>A0ABU1ZS54_9BURK</name>
<keyword evidence="1" id="KW-0001">2Fe-2S</keyword>
<proteinExistence type="predicted"/>